<dbReference type="InterPro" id="IPR036721">
    <property type="entry name" value="RCK_C_sf"/>
</dbReference>
<dbReference type="InterPro" id="IPR006037">
    <property type="entry name" value="RCK_C"/>
</dbReference>
<evidence type="ECO:0000256" key="10">
    <source>
        <dbReference type="ARBA" id="ARBA00023065"/>
    </source>
</evidence>
<dbReference type="InterPro" id="IPR005170">
    <property type="entry name" value="Transptr-assoc_dom"/>
</dbReference>
<name>A0A4Z0WIE1_9GAMM</name>
<dbReference type="EMBL" id="SRMF01000001">
    <property type="protein sequence ID" value="TGG95556.1"/>
    <property type="molecule type" value="Genomic_DNA"/>
</dbReference>
<dbReference type="GO" id="GO:0015297">
    <property type="term" value="F:antiporter activity"/>
    <property type="evidence" value="ECO:0007669"/>
    <property type="project" value="UniProtKB-KW"/>
</dbReference>
<evidence type="ECO:0000256" key="5">
    <source>
        <dbReference type="ARBA" id="ARBA00022519"/>
    </source>
</evidence>
<feature type="transmembrane region" description="Helical" evidence="12">
    <location>
        <begin position="6"/>
        <end position="25"/>
    </location>
</feature>
<evidence type="ECO:0000256" key="6">
    <source>
        <dbReference type="ARBA" id="ARBA00022538"/>
    </source>
</evidence>
<evidence type="ECO:0000256" key="8">
    <source>
        <dbReference type="ARBA" id="ARBA00022958"/>
    </source>
</evidence>
<dbReference type="InterPro" id="IPR036318">
    <property type="entry name" value="FAD-bd_PCMH-like_sf"/>
</dbReference>
<proteinExistence type="predicted"/>
<dbReference type="PROSITE" id="PS51202">
    <property type="entry name" value="RCK_C"/>
    <property type="match status" value="1"/>
</dbReference>
<dbReference type="PANTHER" id="PTHR32507">
    <property type="entry name" value="NA(+)/H(+) ANTIPORTER 1"/>
    <property type="match status" value="1"/>
</dbReference>
<keyword evidence="11 12" id="KW-0472">Membrane</keyword>
<keyword evidence="3" id="KW-0050">Antiport</keyword>
<dbReference type="NCBIfam" id="NF003716">
    <property type="entry name" value="PRK05326.1-3"/>
    <property type="match status" value="1"/>
</dbReference>
<keyword evidence="6" id="KW-0633">Potassium transport</keyword>
<dbReference type="Gene3D" id="3.30.70.1450">
    <property type="entry name" value="Regulator of K+ conductance, C-terminal domain"/>
    <property type="match status" value="1"/>
</dbReference>
<evidence type="ECO:0000256" key="3">
    <source>
        <dbReference type="ARBA" id="ARBA00022449"/>
    </source>
</evidence>
<dbReference type="SUPFAM" id="SSF116726">
    <property type="entry name" value="TrkA C-terminal domain-like"/>
    <property type="match status" value="1"/>
</dbReference>
<dbReference type="InterPro" id="IPR038770">
    <property type="entry name" value="Na+/solute_symporter_sf"/>
</dbReference>
<dbReference type="Pfam" id="PF00999">
    <property type="entry name" value="Na_H_Exchanger"/>
    <property type="match status" value="1"/>
</dbReference>
<dbReference type="InterPro" id="IPR016169">
    <property type="entry name" value="FAD-bd_PCMH_sub2"/>
</dbReference>
<keyword evidence="10" id="KW-0406">Ion transport</keyword>
<organism evidence="14 15">
    <name type="scientific">Natronospirillum operosum</name>
    <dbReference type="NCBI Taxonomy" id="2759953"/>
    <lineage>
        <taxon>Bacteria</taxon>
        <taxon>Pseudomonadati</taxon>
        <taxon>Pseudomonadota</taxon>
        <taxon>Gammaproteobacteria</taxon>
        <taxon>Oceanospirillales</taxon>
        <taxon>Natronospirillaceae</taxon>
        <taxon>Natronospirillum</taxon>
    </lineage>
</organism>
<feature type="transmembrane region" description="Helical" evidence="12">
    <location>
        <begin position="117"/>
        <end position="138"/>
    </location>
</feature>
<dbReference type="GO" id="GO:1902600">
    <property type="term" value="P:proton transmembrane transport"/>
    <property type="evidence" value="ECO:0007669"/>
    <property type="project" value="InterPro"/>
</dbReference>
<feature type="transmembrane region" description="Helical" evidence="12">
    <location>
        <begin position="301"/>
        <end position="321"/>
    </location>
</feature>
<keyword evidence="4" id="KW-1003">Cell membrane</keyword>
<dbReference type="GO" id="GO:0008324">
    <property type="term" value="F:monoatomic cation transmembrane transporter activity"/>
    <property type="evidence" value="ECO:0007669"/>
    <property type="project" value="InterPro"/>
</dbReference>
<evidence type="ECO:0000256" key="12">
    <source>
        <dbReference type="SAM" id="Phobius"/>
    </source>
</evidence>
<dbReference type="NCBIfam" id="NF003715">
    <property type="entry name" value="PRK05326.1-2"/>
    <property type="match status" value="1"/>
</dbReference>
<comment type="subcellular location">
    <subcellularLocation>
        <location evidence="1">Cell membrane</location>
        <topology evidence="1">Multi-pass membrane protein</topology>
    </subcellularLocation>
</comment>
<dbReference type="InterPro" id="IPR006153">
    <property type="entry name" value="Cation/H_exchanger_TM"/>
</dbReference>
<dbReference type="AlphaFoldDB" id="A0A4Z0WIE1"/>
<evidence type="ECO:0000256" key="11">
    <source>
        <dbReference type="ARBA" id="ARBA00023136"/>
    </source>
</evidence>
<feature type="transmembrane region" description="Helical" evidence="12">
    <location>
        <begin position="89"/>
        <end position="111"/>
    </location>
</feature>
<gene>
    <name evidence="14" type="ORF">E4656_03825</name>
</gene>
<keyword evidence="9 12" id="KW-1133">Transmembrane helix</keyword>
<evidence type="ECO:0000313" key="14">
    <source>
        <dbReference type="EMBL" id="TGG95556.1"/>
    </source>
</evidence>
<feature type="transmembrane region" description="Helical" evidence="12">
    <location>
        <begin position="365"/>
        <end position="388"/>
    </location>
</feature>
<evidence type="ECO:0000256" key="1">
    <source>
        <dbReference type="ARBA" id="ARBA00004651"/>
    </source>
</evidence>
<feature type="transmembrane region" description="Helical" evidence="12">
    <location>
        <begin position="272"/>
        <end position="289"/>
    </location>
</feature>
<feature type="transmembrane region" description="Helical" evidence="12">
    <location>
        <begin position="224"/>
        <end position="251"/>
    </location>
</feature>
<dbReference type="NCBIfam" id="NF003714">
    <property type="entry name" value="PRK05326.1-1"/>
    <property type="match status" value="1"/>
</dbReference>
<dbReference type="Proteomes" id="UP000297475">
    <property type="component" value="Unassembled WGS sequence"/>
</dbReference>
<accession>A0A4Z0WIE1</accession>
<keyword evidence="5" id="KW-0997">Cell inner membrane</keyword>
<evidence type="ECO:0000256" key="4">
    <source>
        <dbReference type="ARBA" id="ARBA00022475"/>
    </source>
</evidence>
<dbReference type="Gene3D" id="1.20.1530.20">
    <property type="match status" value="1"/>
</dbReference>
<dbReference type="GO" id="GO:0005886">
    <property type="term" value="C:plasma membrane"/>
    <property type="evidence" value="ECO:0007669"/>
    <property type="project" value="UniProtKB-SubCell"/>
</dbReference>
<evidence type="ECO:0000256" key="7">
    <source>
        <dbReference type="ARBA" id="ARBA00022692"/>
    </source>
</evidence>
<dbReference type="OrthoDB" id="9810759at2"/>
<dbReference type="SMART" id="SM01091">
    <property type="entry name" value="CorC_HlyC"/>
    <property type="match status" value="1"/>
</dbReference>
<keyword evidence="2" id="KW-0813">Transport</keyword>
<evidence type="ECO:0000313" key="15">
    <source>
        <dbReference type="Proteomes" id="UP000297475"/>
    </source>
</evidence>
<evidence type="ECO:0000259" key="13">
    <source>
        <dbReference type="PROSITE" id="PS51202"/>
    </source>
</evidence>
<dbReference type="PANTHER" id="PTHR32507:SF7">
    <property type="entry name" value="K(+)_H(+) ANTIPORTER NHAP2"/>
    <property type="match status" value="1"/>
</dbReference>
<dbReference type="SUPFAM" id="SSF56176">
    <property type="entry name" value="FAD-binding/transporter-associated domain-like"/>
    <property type="match status" value="1"/>
</dbReference>
<comment type="caution">
    <text evidence="14">The sequence shown here is derived from an EMBL/GenBank/DDBJ whole genome shotgun (WGS) entry which is preliminary data.</text>
</comment>
<feature type="transmembrane region" description="Helical" evidence="12">
    <location>
        <begin position="333"/>
        <end position="353"/>
    </location>
</feature>
<feature type="domain" description="RCK C-terminal" evidence="13">
    <location>
        <begin position="401"/>
        <end position="483"/>
    </location>
</feature>
<keyword evidence="15" id="KW-1185">Reference proteome</keyword>
<protein>
    <submittedName>
        <fullName evidence="14">Potassium/proton antiporter</fullName>
    </submittedName>
</protein>
<dbReference type="Pfam" id="PF03471">
    <property type="entry name" value="CorC_HlyC"/>
    <property type="match status" value="1"/>
</dbReference>
<dbReference type="RefSeq" id="WP_135481318.1">
    <property type="nucleotide sequence ID" value="NZ_SRMF01000001.1"/>
</dbReference>
<dbReference type="GO" id="GO:0050660">
    <property type="term" value="F:flavin adenine dinucleotide binding"/>
    <property type="evidence" value="ECO:0007669"/>
    <property type="project" value="InterPro"/>
</dbReference>
<dbReference type="Gene3D" id="3.30.465.10">
    <property type="match status" value="1"/>
</dbReference>
<feature type="transmembrane region" description="Helical" evidence="12">
    <location>
        <begin position="58"/>
        <end position="77"/>
    </location>
</feature>
<sequence>MDLSNQIILFVGLLFLVSITASILSARIGAPLLLVFLVIGMVLGEEGLGLMFQDIQLAHLIGSLALAVILFDGGLHTDRNNFRVGLKPAVSLATVGVLVTAVLTGLLATWVLGLPPLYGLLMGAIVGSTDAAAVFSLLHTAKLELKQRVAATLEIESGSNDPMAIFLTVVLLELILSGQTGLDLMVLFEFLRQMGLGALLGIGGGWVAARAINALPLSPGLYPLLALALGLTLFGATSVAGGSGFLAIYLAGVLMGNSRMQSAQNIRRFHNGMAWMSQIIMFLMLGLLVTPSELLPTSLEALIIALGLIFIARPIAVVISLFPFRFAWREQLFISWVGLRGAVPIILAIFPLLMGAEGASTFFNVAFFVVLVSLVLQGWSLPFVARWLQVDIPPNANMVQRVELDIPGQPEYELVGYQITGESPVLNRPPAELTLPEGVKPALLVREKRVMSVYECGTLNLGDTIYLACPQSQIALLDRVFVTVKVPGRLSDKKFFGEFVLNGNTSLEALAMMYGFPLPEDSKGHTLHSYLNRKFDRPVVGDRVRLGSIELVVRDMQGDRCEKVGLKLLA</sequence>
<keyword evidence="7 12" id="KW-0812">Transmembrane</keyword>
<keyword evidence="8" id="KW-0630">Potassium</keyword>
<feature type="transmembrane region" description="Helical" evidence="12">
    <location>
        <begin position="194"/>
        <end position="212"/>
    </location>
</feature>
<evidence type="ECO:0000256" key="2">
    <source>
        <dbReference type="ARBA" id="ARBA00022448"/>
    </source>
</evidence>
<reference evidence="14 15" key="1">
    <citation type="submission" date="2019-04" db="EMBL/GenBank/DDBJ databases">
        <title>Natronospirillum operosus gen. nov., sp. nov., a haloalkaliphilic satellite isolated from decaying biomass of laboratory culture of cyanobacterium Geitlerinema sp. and proposal of Natronospirillaceae fam. nov. and Saccharospirillaceae fam. nov.</title>
        <authorList>
            <person name="Kevbrin V."/>
            <person name="Boltyanskaya Y."/>
            <person name="Koziaeva V."/>
            <person name="Grouzdev D.S."/>
            <person name="Park M."/>
            <person name="Cho J."/>
        </authorList>
    </citation>
    <scope>NUCLEOTIDE SEQUENCE [LARGE SCALE GENOMIC DNA]</scope>
    <source>
        <strain evidence="14 15">G-116</strain>
    </source>
</reference>
<evidence type="ECO:0000256" key="9">
    <source>
        <dbReference type="ARBA" id="ARBA00022989"/>
    </source>
</evidence>
<dbReference type="GO" id="GO:0006813">
    <property type="term" value="P:potassium ion transport"/>
    <property type="evidence" value="ECO:0007669"/>
    <property type="project" value="UniProtKB-KW"/>
</dbReference>